<evidence type="ECO:0000313" key="5">
    <source>
        <dbReference type="Proteomes" id="UP000317648"/>
    </source>
</evidence>
<keyword evidence="1 4" id="KW-0808">Transferase</keyword>
<dbReference type="PANTHER" id="PTHR43877">
    <property type="entry name" value="AMINOALKYLPHOSPHONATE N-ACETYLTRANSFERASE-RELATED-RELATED"/>
    <property type="match status" value="1"/>
</dbReference>
<accession>A0A518DNW3</accession>
<dbReference type="OrthoDB" id="275336at2"/>
<dbReference type="SUPFAM" id="SSF55729">
    <property type="entry name" value="Acyl-CoA N-acyltransferases (Nat)"/>
    <property type="match status" value="1"/>
</dbReference>
<evidence type="ECO:0000256" key="1">
    <source>
        <dbReference type="ARBA" id="ARBA00022679"/>
    </source>
</evidence>
<name>A0A518DNW3_9BACT</name>
<keyword evidence="5" id="KW-1185">Reference proteome</keyword>
<evidence type="ECO:0000256" key="2">
    <source>
        <dbReference type="ARBA" id="ARBA00023315"/>
    </source>
</evidence>
<dbReference type="RefSeq" id="WP_145050405.1">
    <property type="nucleotide sequence ID" value="NZ_CP036433.1"/>
</dbReference>
<evidence type="ECO:0000313" key="4">
    <source>
        <dbReference type="EMBL" id="QDU93527.1"/>
    </source>
</evidence>
<feature type="domain" description="N-acetyltransferase" evidence="3">
    <location>
        <begin position="28"/>
        <end position="168"/>
    </location>
</feature>
<dbReference type="GO" id="GO:0016747">
    <property type="term" value="F:acyltransferase activity, transferring groups other than amino-acyl groups"/>
    <property type="evidence" value="ECO:0007669"/>
    <property type="project" value="InterPro"/>
</dbReference>
<sequence length="168" mass="19480">MSQIEATVYYLQMTAPPETAGRPLPEETRVERAIDPPVPFYRFLYHAIGGDYQWLSRRKLSDADLAVLLGDPRNELFVLYCQGVPAGMVEFDRRQPNEVEIVQFGLMPERIGQGLGRSLLEWTLARAWSYQPSRVWLHTCSLDHPAALPNYQKRGFTLYREERIQREP</sequence>
<dbReference type="KEGG" id="lcre:Pla8534_13070"/>
<dbReference type="CDD" id="cd04301">
    <property type="entry name" value="NAT_SF"/>
    <property type="match status" value="1"/>
</dbReference>
<dbReference type="InterPro" id="IPR050832">
    <property type="entry name" value="Bact_Acetyltransf"/>
</dbReference>
<dbReference type="Gene3D" id="3.40.630.30">
    <property type="match status" value="1"/>
</dbReference>
<dbReference type="PROSITE" id="PS51186">
    <property type="entry name" value="GNAT"/>
    <property type="match status" value="1"/>
</dbReference>
<evidence type="ECO:0000259" key="3">
    <source>
        <dbReference type="PROSITE" id="PS51186"/>
    </source>
</evidence>
<organism evidence="4 5">
    <name type="scientific">Lignipirellula cremea</name>
    <dbReference type="NCBI Taxonomy" id="2528010"/>
    <lineage>
        <taxon>Bacteria</taxon>
        <taxon>Pseudomonadati</taxon>
        <taxon>Planctomycetota</taxon>
        <taxon>Planctomycetia</taxon>
        <taxon>Pirellulales</taxon>
        <taxon>Pirellulaceae</taxon>
        <taxon>Lignipirellula</taxon>
    </lineage>
</organism>
<proteinExistence type="predicted"/>
<gene>
    <name evidence="4" type="ORF">Pla8534_13070</name>
</gene>
<dbReference type="AlphaFoldDB" id="A0A518DNW3"/>
<dbReference type="Proteomes" id="UP000317648">
    <property type="component" value="Chromosome"/>
</dbReference>
<dbReference type="Pfam" id="PF00583">
    <property type="entry name" value="Acetyltransf_1"/>
    <property type="match status" value="1"/>
</dbReference>
<reference evidence="4 5" key="1">
    <citation type="submission" date="2019-02" db="EMBL/GenBank/DDBJ databases">
        <title>Deep-cultivation of Planctomycetes and their phenomic and genomic characterization uncovers novel biology.</title>
        <authorList>
            <person name="Wiegand S."/>
            <person name="Jogler M."/>
            <person name="Boedeker C."/>
            <person name="Pinto D."/>
            <person name="Vollmers J."/>
            <person name="Rivas-Marin E."/>
            <person name="Kohn T."/>
            <person name="Peeters S.H."/>
            <person name="Heuer A."/>
            <person name="Rast P."/>
            <person name="Oberbeckmann S."/>
            <person name="Bunk B."/>
            <person name="Jeske O."/>
            <person name="Meyerdierks A."/>
            <person name="Storesund J.E."/>
            <person name="Kallscheuer N."/>
            <person name="Luecker S."/>
            <person name="Lage O.M."/>
            <person name="Pohl T."/>
            <person name="Merkel B.J."/>
            <person name="Hornburger P."/>
            <person name="Mueller R.-W."/>
            <person name="Bruemmer F."/>
            <person name="Labrenz M."/>
            <person name="Spormann A.M."/>
            <person name="Op den Camp H."/>
            <person name="Overmann J."/>
            <person name="Amann R."/>
            <person name="Jetten M.S.M."/>
            <person name="Mascher T."/>
            <person name="Medema M.H."/>
            <person name="Devos D.P."/>
            <person name="Kaster A.-K."/>
            <person name="Ovreas L."/>
            <person name="Rohde M."/>
            <person name="Galperin M.Y."/>
            <person name="Jogler C."/>
        </authorList>
    </citation>
    <scope>NUCLEOTIDE SEQUENCE [LARGE SCALE GENOMIC DNA]</scope>
    <source>
        <strain evidence="4 5">Pla85_3_4</strain>
    </source>
</reference>
<dbReference type="InterPro" id="IPR000182">
    <property type="entry name" value="GNAT_dom"/>
</dbReference>
<dbReference type="EMBL" id="CP036433">
    <property type="protein sequence ID" value="QDU93527.1"/>
    <property type="molecule type" value="Genomic_DNA"/>
</dbReference>
<protein>
    <submittedName>
        <fullName evidence="4">Acetyltransferase (GNAT) family protein</fullName>
    </submittedName>
</protein>
<dbReference type="InterPro" id="IPR016181">
    <property type="entry name" value="Acyl_CoA_acyltransferase"/>
</dbReference>
<keyword evidence="2" id="KW-0012">Acyltransferase</keyword>